<dbReference type="AlphaFoldDB" id="B5VFQ0"/>
<evidence type="ECO:0000313" key="2">
    <source>
        <dbReference type="Proteomes" id="UP000008988"/>
    </source>
</evidence>
<protein>
    <submittedName>
        <fullName evidence="1">Uncharacterized protein</fullName>
    </submittedName>
</protein>
<dbReference type="EMBL" id="ABSV01000387">
    <property type="protein sequence ID" value="EDZ73242.1"/>
    <property type="molecule type" value="Genomic_DNA"/>
</dbReference>
<gene>
    <name evidence="1" type="ORF">AWRI1631_42210</name>
</gene>
<evidence type="ECO:0000313" key="1">
    <source>
        <dbReference type="EMBL" id="EDZ73242.1"/>
    </source>
</evidence>
<organism evidence="1 2">
    <name type="scientific">Saccharomyces cerevisiae (strain AWRI1631)</name>
    <name type="common">Baker's yeast</name>
    <dbReference type="NCBI Taxonomy" id="545124"/>
    <lineage>
        <taxon>Eukaryota</taxon>
        <taxon>Fungi</taxon>
        <taxon>Dikarya</taxon>
        <taxon>Ascomycota</taxon>
        <taxon>Saccharomycotina</taxon>
        <taxon>Saccharomycetes</taxon>
        <taxon>Saccharomycetales</taxon>
        <taxon>Saccharomycetaceae</taxon>
        <taxon>Saccharomyces</taxon>
    </lineage>
</organism>
<accession>B5VFQ0</accession>
<comment type="caution">
    <text evidence="1">The sequence shown here is derived from an EMBL/GenBank/DDBJ whole genome shotgun (WGS) entry which is preliminary data.</text>
</comment>
<proteinExistence type="predicted"/>
<feature type="non-terminal residue" evidence="1">
    <location>
        <position position="1"/>
    </location>
</feature>
<reference evidence="1 2" key="1">
    <citation type="journal article" date="2008" name="FEMS Yeast Res.">
        <title>Comparative genome analysis of a Saccharomyces cerevisiae wine strain.</title>
        <authorList>
            <person name="Borneman A.R."/>
            <person name="Forgan A.H."/>
            <person name="Pretorius I.S."/>
            <person name="Chambers P.J."/>
        </authorList>
    </citation>
    <scope>NUCLEOTIDE SEQUENCE [LARGE SCALE GENOMIC DNA]</scope>
    <source>
        <strain evidence="1 2">AWRI1631</strain>
    </source>
</reference>
<sequence>EVVEVALLVVPVVVPRSLLNHIDMPVFTLLEVKKIC</sequence>
<name>B5VFQ0_YEAS6</name>
<dbReference type="Proteomes" id="UP000008988">
    <property type="component" value="Unassembled WGS sequence"/>
</dbReference>